<dbReference type="Proteomes" id="UP000038204">
    <property type="component" value="Unassembled WGS sequence"/>
</dbReference>
<gene>
    <name evidence="1" type="ORF">ERS008667_04483</name>
</gene>
<dbReference type="RefSeq" id="WP_049602302.1">
    <property type="nucleotide sequence ID" value="NZ_CPZI01000043.1"/>
</dbReference>
<proteinExistence type="predicted"/>
<protein>
    <submittedName>
        <fullName evidence="1">Uncharacterized protein</fullName>
    </submittedName>
</protein>
<sequence>MSSQGFDPKDLEEICARKPHKYKMNKADYQELGKNLLLGSVDIVVGSVSAAALTASVFMTDETDQSPSQQKNGWCHGSQGWGNYVNGEKLHYDEDDLS</sequence>
<organism evidence="1 2">
    <name type="scientific">Yersinia similis</name>
    <dbReference type="NCBI Taxonomy" id="367190"/>
    <lineage>
        <taxon>Bacteria</taxon>
        <taxon>Pseudomonadati</taxon>
        <taxon>Pseudomonadota</taxon>
        <taxon>Gammaproteobacteria</taxon>
        <taxon>Enterobacterales</taxon>
        <taxon>Yersiniaceae</taxon>
        <taxon>Yersinia</taxon>
    </lineage>
</organism>
<name>A0A0T9RV25_9GAMM</name>
<dbReference type="AlphaFoldDB" id="A0A0T9RV25"/>
<dbReference type="EMBL" id="CQBK01000135">
    <property type="protein sequence ID" value="CNI87146.1"/>
    <property type="molecule type" value="Genomic_DNA"/>
</dbReference>
<reference evidence="1 2" key="1">
    <citation type="submission" date="2015-03" db="EMBL/GenBank/DDBJ databases">
        <authorList>
            <person name="Murphy D."/>
        </authorList>
    </citation>
    <scope>NUCLEOTIDE SEQUENCE [LARGE SCALE GENOMIC DNA]</scope>
    <source>
        <strain evidence="1 2">Y233</strain>
    </source>
</reference>
<evidence type="ECO:0000313" key="2">
    <source>
        <dbReference type="Proteomes" id="UP000038204"/>
    </source>
</evidence>
<evidence type="ECO:0000313" key="1">
    <source>
        <dbReference type="EMBL" id="CNI87146.1"/>
    </source>
</evidence>
<accession>A0A0T9RV25</accession>